<reference evidence="16 17" key="1">
    <citation type="submission" date="2020-06" db="EMBL/GenBank/DDBJ databases">
        <title>Acidovorax antarctica sp. nov., isolated from Corinth ice sheet soil, Antarctic Fields Peninsula.</title>
        <authorList>
            <person name="Xu Q."/>
            <person name="Peng F."/>
        </authorList>
    </citation>
    <scope>NUCLEOTIDE SEQUENCE [LARGE SCALE GENOMIC DNA]</scope>
    <source>
        <strain evidence="16 17">16-35-5</strain>
    </source>
</reference>
<name>A0A6N1X1W5_9BURK</name>
<dbReference type="SMART" id="SM00387">
    <property type="entry name" value="HATPase_c"/>
    <property type="match status" value="1"/>
</dbReference>
<keyword evidence="8 16" id="KW-0418">Kinase</keyword>
<dbReference type="Pfam" id="PF02518">
    <property type="entry name" value="HATPase_c"/>
    <property type="match status" value="1"/>
</dbReference>
<keyword evidence="10 13" id="KW-1133">Transmembrane helix</keyword>
<sequence length="461" mass="50093">MKPRDWRQWRPRAGRPRATGWSLRRRLLLMVMGTSITLWLVSLAIVIGVAWFATSDVFDDALEEGSRLVLQLGSEADAHASAGRGLHDRRGEEMKLRMYYQIVAPDGRVLLRGEDTPEAAFVPRVERSKGFANVWVGGELWRVHTRRGAGGNTAQVAQPVEERLELLGDMAENLAWPALALLVLLGLVSWWQIRRLLRPLEDTAGRIGARTPQDLSPIAVPDPPRELQTILDALNALLARLGVALDSERRFTSDAAHELRTPLAALRMRVQLIERELKLPGHHLQQLRADLDRCTALIESLLALARLEPQAEALPRETVALEALIDTLDLAPAHAKGLQLERALAVPTIEAAPALLASALRNLVDNAVRYGGPGGRVRVESAPLPGGGVRLAVRDDGPGVPAGQRARLGERFFRVLGTGQPGNGLGLSIVARIAALHGAALRFESGLDGRGLGVVLDFPPG</sequence>
<dbReference type="AlphaFoldDB" id="A0A6N1X1W5"/>
<dbReference type="CDD" id="cd00082">
    <property type="entry name" value="HisKA"/>
    <property type="match status" value="1"/>
</dbReference>
<dbReference type="InterPro" id="IPR005467">
    <property type="entry name" value="His_kinase_dom"/>
</dbReference>
<dbReference type="GO" id="GO:0000155">
    <property type="term" value="F:phosphorelay sensor kinase activity"/>
    <property type="evidence" value="ECO:0007669"/>
    <property type="project" value="InterPro"/>
</dbReference>
<dbReference type="SUPFAM" id="SSF55874">
    <property type="entry name" value="ATPase domain of HSP90 chaperone/DNA topoisomerase II/histidine kinase"/>
    <property type="match status" value="1"/>
</dbReference>
<feature type="domain" description="Histidine kinase" evidence="14">
    <location>
        <begin position="254"/>
        <end position="461"/>
    </location>
</feature>
<dbReference type="RefSeq" id="WP_175503755.1">
    <property type="nucleotide sequence ID" value="NZ_CP054840.1"/>
</dbReference>
<evidence type="ECO:0000256" key="9">
    <source>
        <dbReference type="ARBA" id="ARBA00022840"/>
    </source>
</evidence>
<evidence type="ECO:0000259" key="15">
    <source>
        <dbReference type="PROSITE" id="PS50885"/>
    </source>
</evidence>
<organism evidence="16 17">
    <name type="scientific">Comamonas antarctica</name>
    <dbReference type="NCBI Taxonomy" id="2743470"/>
    <lineage>
        <taxon>Bacteria</taxon>
        <taxon>Pseudomonadati</taxon>
        <taxon>Pseudomonadota</taxon>
        <taxon>Betaproteobacteria</taxon>
        <taxon>Burkholderiales</taxon>
        <taxon>Comamonadaceae</taxon>
        <taxon>Comamonas</taxon>
    </lineage>
</organism>
<evidence type="ECO:0000256" key="12">
    <source>
        <dbReference type="ARBA" id="ARBA00023136"/>
    </source>
</evidence>
<keyword evidence="11" id="KW-0902">Two-component regulatory system</keyword>
<evidence type="ECO:0000256" key="4">
    <source>
        <dbReference type="ARBA" id="ARBA00022553"/>
    </source>
</evidence>
<proteinExistence type="predicted"/>
<dbReference type="InterPro" id="IPR003594">
    <property type="entry name" value="HATPase_dom"/>
</dbReference>
<dbReference type="InterPro" id="IPR003660">
    <property type="entry name" value="HAMP_dom"/>
</dbReference>
<dbReference type="Pfam" id="PF08521">
    <property type="entry name" value="2CSK_N"/>
    <property type="match status" value="1"/>
</dbReference>
<comment type="catalytic activity">
    <reaction evidence="1">
        <text>ATP + protein L-histidine = ADP + protein N-phospho-L-histidine.</text>
        <dbReference type="EC" id="2.7.13.3"/>
    </reaction>
</comment>
<evidence type="ECO:0000256" key="2">
    <source>
        <dbReference type="ARBA" id="ARBA00004141"/>
    </source>
</evidence>
<dbReference type="Proteomes" id="UP000509579">
    <property type="component" value="Chromosome"/>
</dbReference>
<evidence type="ECO:0000256" key="6">
    <source>
        <dbReference type="ARBA" id="ARBA00022692"/>
    </source>
</evidence>
<dbReference type="SUPFAM" id="SSF47384">
    <property type="entry name" value="Homodimeric domain of signal transducing histidine kinase"/>
    <property type="match status" value="1"/>
</dbReference>
<dbReference type="GO" id="GO:0005524">
    <property type="term" value="F:ATP binding"/>
    <property type="evidence" value="ECO:0007669"/>
    <property type="project" value="UniProtKB-KW"/>
</dbReference>
<keyword evidence="7" id="KW-0547">Nucleotide-binding</keyword>
<accession>A0A6N1X1W5</accession>
<dbReference type="KEGG" id="aant:HUK68_08230"/>
<dbReference type="PROSITE" id="PS50885">
    <property type="entry name" value="HAMP"/>
    <property type="match status" value="1"/>
</dbReference>
<evidence type="ECO:0000256" key="1">
    <source>
        <dbReference type="ARBA" id="ARBA00000085"/>
    </source>
</evidence>
<dbReference type="InterPro" id="IPR036890">
    <property type="entry name" value="HATPase_C_sf"/>
</dbReference>
<keyword evidence="17" id="KW-1185">Reference proteome</keyword>
<keyword evidence="6 13" id="KW-0812">Transmembrane</keyword>
<evidence type="ECO:0000256" key="13">
    <source>
        <dbReference type="SAM" id="Phobius"/>
    </source>
</evidence>
<feature type="transmembrane region" description="Helical" evidence="13">
    <location>
        <begin position="27"/>
        <end position="53"/>
    </location>
</feature>
<evidence type="ECO:0000256" key="8">
    <source>
        <dbReference type="ARBA" id="ARBA00022777"/>
    </source>
</evidence>
<dbReference type="PROSITE" id="PS50109">
    <property type="entry name" value="HIS_KIN"/>
    <property type="match status" value="1"/>
</dbReference>
<feature type="domain" description="HAMP" evidence="15">
    <location>
        <begin position="194"/>
        <end position="246"/>
    </location>
</feature>
<dbReference type="InterPro" id="IPR036097">
    <property type="entry name" value="HisK_dim/P_sf"/>
</dbReference>
<dbReference type="GO" id="GO:0005886">
    <property type="term" value="C:plasma membrane"/>
    <property type="evidence" value="ECO:0007669"/>
    <property type="project" value="TreeGrafter"/>
</dbReference>
<dbReference type="PANTHER" id="PTHR45436">
    <property type="entry name" value="SENSOR HISTIDINE KINASE YKOH"/>
    <property type="match status" value="1"/>
</dbReference>
<evidence type="ECO:0000256" key="3">
    <source>
        <dbReference type="ARBA" id="ARBA00012438"/>
    </source>
</evidence>
<evidence type="ECO:0000256" key="5">
    <source>
        <dbReference type="ARBA" id="ARBA00022679"/>
    </source>
</evidence>
<gene>
    <name evidence="16" type="ORF">HUK68_08230</name>
</gene>
<evidence type="ECO:0000313" key="16">
    <source>
        <dbReference type="EMBL" id="QKV52878.1"/>
    </source>
</evidence>
<dbReference type="CDD" id="cd00075">
    <property type="entry name" value="HATPase"/>
    <property type="match status" value="1"/>
</dbReference>
<dbReference type="EMBL" id="CP054840">
    <property type="protein sequence ID" value="QKV52878.1"/>
    <property type="molecule type" value="Genomic_DNA"/>
</dbReference>
<evidence type="ECO:0000259" key="14">
    <source>
        <dbReference type="PROSITE" id="PS50109"/>
    </source>
</evidence>
<dbReference type="InterPro" id="IPR050428">
    <property type="entry name" value="TCS_sensor_his_kinase"/>
</dbReference>
<dbReference type="PANTHER" id="PTHR45436:SF14">
    <property type="entry name" value="SENSOR PROTEIN QSEC"/>
    <property type="match status" value="1"/>
</dbReference>
<keyword evidence="9" id="KW-0067">ATP-binding</keyword>
<dbReference type="PRINTS" id="PR00344">
    <property type="entry name" value="BCTRLSENSOR"/>
</dbReference>
<dbReference type="Gene3D" id="1.10.287.130">
    <property type="match status" value="1"/>
</dbReference>
<dbReference type="Pfam" id="PF00512">
    <property type="entry name" value="HisKA"/>
    <property type="match status" value="1"/>
</dbReference>
<keyword evidence="4" id="KW-0597">Phosphoprotein</keyword>
<dbReference type="InterPro" id="IPR003661">
    <property type="entry name" value="HisK_dim/P_dom"/>
</dbReference>
<dbReference type="EC" id="2.7.13.3" evidence="3"/>
<evidence type="ECO:0000256" key="10">
    <source>
        <dbReference type="ARBA" id="ARBA00022989"/>
    </source>
</evidence>
<evidence type="ECO:0000256" key="11">
    <source>
        <dbReference type="ARBA" id="ARBA00023012"/>
    </source>
</evidence>
<dbReference type="Gene3D" id="3.30.565.10">
    <property type="entry name" value="Histidine kinase-like ATPase, C-terminal domain"/>
    <property type="match status" value="1"/>
</dbReference>
<evidence type="ECO:0000256" key="7">
    <source>
        <dbReference type="ARBA" id="ARBA00022741"/>
    </source>
</evidence>
<dbReference type="InterPro" id="IPR004358">
    <property type="entry name" value="Sig_transdc_His_kin-like_C"/>
</dbReference>
<comment type="subcellular location">
    <subcellularLocation>
        <location evidence="2">Membrane</location>
        <topology evidence="2">Multi-pass membrane protein</topology>
    </subcellularLocation>
</comment>
<dbReference type="InterPro" id="IPR013727">
    <property type="entry name" value="2CSK_N"/>
</dbReference>
<keyword evidence="5" id="KW-0808">Transferase</keyword>
<keyword evidence="12 13" id="KW-0472">Membrane</keyword>
<protein>
    <recommendedName>
        <fullName evidence="3">histidine kinase</fullName>
        <ecNumber evidence="3">2.7.13.3</ecNumber>
    </recommendedName>
</protein>
<evidence type="ECO:0000313" key="17">
    <source>
        <dbReference type="Proteomes" id="UP000509579"/>
    </source>
</evidence>
<dbReference type="SMART" id="SM00388">
    <property type="entry name" value="HisKA"/>
    <property type="match status" value="1"/>
</dbReference>